<evidence type="ECO:0000256" key="1">
    <source>
        <dbReference type="SAM" id="Phobius"/>
    </source>
</evidence>
<organism evidence="2 3">
    <name type="scientific">Portibacter lacus</name>
    <dbReference type="NCBI Taxonomy" id="1099794"/>
    <lineage>
        <taxon>Bacteria</taxon>
        <taxon>Pseudomonadati</taxon>
        <taxon>Bacteroidota</taxon>
        <taxon>Saprospiria</taxon>
        <taxon>Saprospirales</taxon>
        <taxon>Haliscomenobacteraceae</taxon>
        <taxon>Portibacter</taxon>
    </lineage>
</organism>
<keyword evidence="1" id="KW-0472">Membrane</keyword>
<name>A0AA37WEI5_9BACT</name>
<keyword evidence="1" id="KW-0812">Transmembrane</keyword>
<dbReference type="AlphaFoldDB" id="A0AA37WEI5"/>
<evidence type="ECO:0000313" key="3">
    <source>
        <dbReference type="Proteomes" id="UP001156666"/>
    </source>
</evidence>
<dbReference type="EMBL" id="BSOH01000011">
    <property type="protein sequence ID" value="GLR17427.1"/>
    <property type="molecule type" value="Genomic_DNA"/>
</dbReference>
<dbReference type="Proteomes" id="UP001156666">
    <property type="component" value="Unassembled WGS sequence"/>
</dbReference>
<comment type="caution">
    <text evidence="2">The sequence shown here is derived from an EMBL/GenBank/DDBJ whole genome shotgun (WGS) entry which is preliminary data.</text>
</comment>
<evidence type="ECO:0000313" key="2">
    <source>
        <dbReference type="EMBL" id="GLR17427.1"/>
    </source>
</evidence>
<proteinExistence type="predicted"/>
<keyword evidence="3" id="KW-1185">Reference proteome</keyword>
<reference evidence="2" key="2">
    <citation type="submission" date="2023-01" db="EMBL/GenBank/DDBJ databases">
        <title>Draft genome sequence of Portibacter lacus strain NBRC 108769.</title>
        <authorList>
            <person name="Sun Q."/>
            <person name="Mori K."/>
        </authorList>
    </citation>
    <scope>NUCLEOTIDE SEQUENCE</scope>
    <source>
        <strain evidence="2">NBRC 108769</strain>
    </source>
</reference>
<dbReference type="RefSeq" id="WP_235294135.1">
    <property type="nucleotide sequence ID" value="NZ_BSOH01000011.1"/>
</dbReference>
<gene>
    <name evidence="2" type="ORF">GCM10007940_20420</name>
</gene>
<reference evidence="2" key="1">
    <citation type="journal article" date="2014" name="Int. J. Syst. Evol. Microbiol.">
        <title>Complete genome sequence of Corynebacterium casei LMG S-19264T (=DSM 44701T), isolated from a smear-ripened cheese.</title>
        <authorList>
            <consortium name="US DOE Joint Genome Institute (JGI-PGF)"/>
            <person name="Walter F."/>
            <person name="Albersmeier A."/>
            <person name="Kalinowski J."/>
            <person name="Ruckert C."/>
        </authorList>
    </citation>
    <scope>NUCLEOTIDE SEQUENCE</scope>
    <source>
        <strain evidence="2">NBRC 108769</strain>
    </source>
</reference>
<sequence length="406" mass="45986">MTNGKKALLWALGILVFLVLLTGYLNMTIKKKIIQELSKNDIHKYSNLNVSFWKQEVSLDSIVQESSNASIDRIELKGINWLKLAKKPEFDLNAMSLSLSNIHLPIKGELRYATIEKINSKGPNITLSNIDLKSSYSVDQFMSIIDSRMPYITLHLPVLNLINVNVKDKRIKKIMADEFSAEVSEDLNIPSGSKRKMLLSEVLRNIESEFLIDTLDLQNGNLTYSLKDKGSDQRGNIGFNNIHITGSNITNTQIAIAENQTMILELDAKIENQAPLHVVTKHFLGEENAHYDLYGKLTNMDLSHGNHILRSAKGVTVQDGIINSLEIDGSFNKSTSTGQVDIDYKDLKIDMNRRFDKILNLLGNSLINEEINKKESFEEERDQQKTFFIHIWESLLSALRKIILIG</sequence>
<protein>
    <recommendedName>
        <fullName evidence="4">DUF748 domain-containing protein</fullName>
    </recommendedName>
</protein>
<evidence type="ECO:0008006" key="4">
    <source>
        <dbReference type="Google" id="ProtNLM"/>
    </source>
</evidence>
<accession>A0AA37WEI5</accession>
<feature type="transmembrane region" description="Helical" evidence="1">
    <location>
        <begin position="7"/>
        <end position="25"/>
    </location>
</feature>
<keyword evidence="1" id="KW-1133">Transmembrane helix</keyword>